<sequence length="440" mass="50715">MGWAKQKGKQPENRLYLTRMVPLPLDHYLPLLKPPMLAGTKIWNSCVWESREARKNNEKYPTESELKSRFKHYGSWKSLHSQSAQAVVEEYFEAVRSYIKHRENGHEEMRPPGLKNKNLLRTITWKRQGFEYREGTITLKLSRKLNDIRVPLPEGADSLKLPDGTVLVGTPIEVKVKAVYRKRKIAGLEIHVTWDFGVVPLIAGNRVSAYDLNTALIARASTTGGQQLIVCRELLSLIQYRNKTIAEFQQKISRLKEGSRKWKALLKAKRKELKKLERRIKQLTNAVTKLMAEIDAAENIAVSVLGDLGDLRRKARTNDKNKKASQKINQLPYAQIEQQHKYKSLLKQICPDKWSEKYSSQTCCICGTRNKSFRVHRGLWRCRSCGAIMHADLNGANGILKNYLIGHCDMKQLFPLKSPEVYRWDKRWNRFVKVSPRAAA</sequence>
<dbReference type="AlphaFoldDB" id="A0AAC9HG00"/>
<keyword evidence="7" id="KW-1185">Reference proteome</keyword>
<dbReference type="GO" id="GO:0003677">
    <property type="term" value="F:DNA binding"/>
    <property type="evidence" value="ECO:0007669"/>
    <property type="project" value="UniProtKB-KW"/>
</dbReference>
<proteinExistence type="predicted"/>
<dbReference type="SUPFAM" id="SSF58100">
    <property type="entry name" value="Bacterial hemolysins"/>
    <property type="match status" value="1"/>
</dbReference>
<dbReference type="EMBL" id="VCDX01000022">
    <property type="protein sequence ID" value="TYL07023.1"/>
    <property type="molecule type" value="Genomic_DNA"/>
</dbReference>
<feature type="domain" description="Cas12f1-like TNB" evidence="3">
    <location>
        <begin position="333"/>
        <end position="397"/>
    </location>
</feature>
<dbReference type="Gene3D" id="1.10.287.1490">
    <property type="match status" value="1"/>
</dbReference>
<evidence type="ECO:0000313" key="7">
    <source>
        <dbReference type="Proteomes" id="UP000322283"/>
    </source>
</evidence>
<dbReference type="Proteomes" id="UP000322283">
    <property type="component" value="Unassembled WGS sequence"/>
</dbReference>
<evidence type="ECO:0000256" key="2">
    <source>
        <dbReference type="SAM" id="Coils"/>
    </source>
</evidence>
<evidence type="ECO:0000259" key="3">
    <source>
        <dbReference type="Pfam" id="PF07282"/>
    </source>
</evidence>
<protein>
    <submittedName>
        <fullName evidence="4">Transposase</fullName>
    </submittedName>
</protein>
<reference evidence="4 6" key="1">
    <citation type="submission" date="2016-08" db="EMBL/GenBank/DDBJ databases">
        <title>Moorella thermoacetica DSM 103132.</title>
        <authorList>
            <person name="Jendresen C.B."/>
            <person name="Redl S.M."/>
            <person name="Jensen T.O."/>
            <person name="Nielsen A.T."/>
        </authorList>
    </citation>
    <scope>NUCLEOTIDE SEQUENCE [LARGE SCALE GENOMIC DNA]</scope>
    <source>
        <strain evidence="4 6">DSM 103132</strain>
    </source>
</reference>
<keyword evidence="2" id="KW-0175">Coiled coil</keyword>
<accession>A0AAC9HG00</accession>
<reference evidence="5 7" key="2">
    <citation type="submission" date="2019-05" db="EMBL/GenBank/DDBJ databases">
        <title>Genome sequence of Moorella thermoacetica ATCC 33924.</title>
        <authorList>
            <person name="Poehlein A."/>
            <person name="Bengelsdorf F.R."/>
            <person name="Duerre P."/>
            <person name="Daniel R."/>
        </authorList>
    </citation>
    <scope>NUCLEOTIDE SEQUENCE [LARGE SCALE GENOMIC DNA]</scope>
    <source>
        <strain evidence="5 7">ATCC 33924</strain>
    </source>
</reference>
<gene>
    <name evidence="4" type="ORF">Maut_00647</name>
    <name evidence="5" type="ORF">MTAT_29620</name>
</gene>
<dbReference type="RefSeq" id="WP_069591432.1">
    <property type="nucleotide sequence ID" value="NZ_CP017019.1"/>
</dbReference>
<evidence type="ECO:0000313" key="6">
    <source>
        <dbReference type="Proteomes" id="UP000094598"/>
    </source>
</evidence>
<keyword evidence="1" id="KW-0238">DNA-binding</keyword>
<organism evidence="4 6">
    <name type="scientific">Neomoorella thermoacetica</name>
    <name type="common">Clostridium thermoaceticum</name>
    <dbReference type="NCBI Taxonomy" id="1525"/>
    <lineage>
        <taxon>Bacteria</taxon>
        <taxon>Bacillati</taxon>
        <taxon>Bacillota</taxon>
        <taxon>Clostridia</taxon>
        <taxon>Neomoorellales</taxon>
        <taxon>Neomoorellaceae</taxon>
        <taxon>Neomoorella</taxon>
    </lineage>
</organism>
<name>A0AAC9HG00_NEOTH</name>
<feature type="coiled-coil region" evidence="2">
    <location>
        <begin position="259"/>
        <end position="300"/>
    </location>
</feature>
<dbReference type="Proteomes" id="UP000094598">
    <property type="component" value="Chromosome"/>
</dbReference>
<dbReference type="EMBL" id="CP017019">
    <property type="protein sequence ID" value="AOQ23110.1"/>
    <property type="molecule type" value="Genomic_DNA"/>
</dbReference>
<dbReference type="NCBIfam" id="NF040570">
    <property type="entry name" value="guided_TnpB"/>
    <property type="match status" value="1"/>
</dbReference>
<dbReference type="Pfam" id="PF07282">
    <property type="entry name" value="Cas12f1-like_TNB"/>
    <property type="match status" value="1"/>
</dbReference>
<evidence type="ECO:0000256" key="1">
    <source>
        <dbReference type="ARBA" id="ARBA00023125"/>
    </source>
</evidence>
<evidence type="ECO:0000313" key="4">
    <source>
        <dbReference type="EMBL" id="AOQ23110.1"/>
    </source>
</evidence>
<evidence type="ECO:0000313" key="5">
    <source>
        <dbReference type="EMBL" id="TYL07023.1"/>
    </source>
</evidence>
<dbReference type="InterPro" id="IPR010095">
    <property type="entry name" value="Cas12f1-like_TNB"/>
</dbReference>